<evidence type="ECO:0000313" key="2">
    <source>
        <dbReference type="EMBL" id="CBH24258.1"/>
    </source>
</evidence>
<dbReference type="HOGENOM" id="CLU_3188844_0_0_10"/>
<dbReference type="Proteomes" id="UP000000933">
    <property type="component" value="Chromosome"/>
</dbReference>
<dbReference type="EMBL" id="FP565814">
    <property type="protein sequence ID" value="CBH24258.1"/>
    <property type="molecule type" value="Genomic_DNA"/>
</dbReference>
<proteinExistence type="predicted"/>
<dbReference type="AlphaFoldDB" id="D5H8A3"/>
<accession>D5H8A3</accession>
<sequence length="46" mass="5248">MAHRSMPTIKTERKRRMMMREDIGSGESNQWDHADDALGGAPDTLF</sequence>
<reference evidence="2 3" key="1">
    <citation type="journal article" date="2010" name="ISME J.">
        <title>Fine-scale evolution: genomic, phenotypic and ecological differentiation in two coexisting Salinibacter ruber strains.</title>
        <authorList>
            <person name="Pena A."/>
            <person name="Teeling H."/>
            <person name="Huerta-Cepas J."/>
            <person name="Santos F."/>
            <person name="Yarza P."/>
            <person name="Brito-Echeverria J."/>
            <person name="Lucio M."/>
            <person name="Schmitt-Kopplin P."/>
            <person name="Meseguer I."/>
            <person name="Schenowitz C."/>
            <person name="Dossat C."/>
            <person name="Barbe V."/>
            <person name="Dopazo J."/>
            <person name="Rossello-Mora R."/>
            <person name="Schuler M."/>
            <person name="Glockner F.O."/>
            <person name="Amann R."/>
            <person name="Gabaldon T."/>
            <person name="Anton J."/>
        </authorList>
    </citation>
    <scope>NUCLEOTIDE SEQUENCE [LARGE SCALE GENOMIC DNA]</scope>
    <source>
        <strain evidence="2 3">M8</strain>
    </source>
</reference>
<name>D5H8A3_SALRM</name>
<evidence type="ECO:0000313" key="3">
    <source>
        <dbReference type="Proteomes" id="UP000000933"/>
    </source>
</evidence>
<protein>
    <submittedName>
        <fullName evidence="2">Uncharacterized protein</fullName>
    </submittedName>
</protein>
<reference evidence="3" key="2">
    <citation type="submission" date="2010-04" db="EMBL/GenBank/DDBJ databases">
        <title>Genome sequence of Salinibacter ruber M8.</title>
        <authorList>
            <consortium name="Genoscope"/>
        </authorList>
    </citation>
    <scope>NUCLEOTIDE SEQUENCE [LARGE SCALE GENOMIC DNA]</scope>
    <source>
        <strain evidence="3">M8</strain>
    </source>
</reference>
<dbReference type="KEGG" id="srm:SRM_01337"/>
<evidence type="ECO:0000256" key="1">
    <source>
        <dbReference type="SAM" id="MobiDB-lite"/>
    </source>
</evidence>
<organism evidence="2 3">
    <name type="scientific">Salinibacter ruber (strain M8)</name>
    <dbReference type="NCBI Taxonomy" id="761659"/>
    <lineage>
        <taxon>Bacteria</taxon>
        <taxon>Pseudomonadati</taxon>
        <taxon>Rhodothermota</taxon>
        <taxon>Rhodothermia</taxon>
        <taxon>Rhodothermales</taxon>
        <taxon>Salinibacteraceae</taxon>
        <taxon>Salinibacter</taxon>
    </lineage>
</organism>
<feature type="region of interest" description="Disordered" evidence="1">
    <location>
        <begin position="1"/>
        <end position="46"/>
    </location>
</feature>
<gene>
    <name evidence="2" type="ordered locus">SRM_01337</name>
</gene>